<dbReference type="PANTHER" id="PTHR30487">
    <property type="entry name" value="TYPE 4 PREPILIN-LIKE PROTEINS LEADER PEPTIDE-PROCESSING ENZYME"/>
    <property type="match status" value="1"/>
</dbReference>
<keyword evidence="6" id="KW-1185">Reference proteome</keyword>
<name>A0ABU8BFR4_9BRAD</name>
<dbReference type="PRINTS" id="PR00864">
    <property type="entry name" value="PREPILNPTASE"/>
</dbReference>
<dbReference type="Proteomes" id="UP001364224">
    <property type="component" value="Unassembled WGS sequence"/>
</dbReference>
<keyword evidence="3" id="KW-0472">Membrane</keyword>
<evidence type="ECO:0000313" key="5">
    <source>
        <dbReference type="EMBL" id="MEH2557300.1"/>
    </source>
</evidence>
<evidence type="ECO:0000313" key="6">
    <source>
        <dbReference type="Proteomes" id="UP001364224"/>
    </source>
</evidence>
<feature type="transmembrane region" description="Helical" evidence="3">
    <location>
        <begin position="53"/>
        <end position="72"/>
    </location>
</feature>
<keyword evidence="5" id="KW-0808">Transferase</keyword>
<reference evidence="5 6" key="1">
    <citation type="submission" date="2024-02" db="EMBL/GenBank/DDBJ databases">
        <title>Adaptive strategies in a cosmopolitan and abundant soil bacterium.</title>
        <authorList>
            <person name="Carini P."/>
        </authorList>
    </citation>
    <scope>NUCLEOTIDE SEQUENCE [LARGE SCALE GENOMIC DNA]</scope>
    <source>
        <strain evidence="5 6">AZCC 1608</strain>
    </source>
</reference>
<dbReference type="GO" id="GO:0032259">
    <property type="term" value="P:methylation"/>
    <property type="evidence" value="ECO:0007669"/>
    <property type="project" value="UniProtKB-KW"/>
</dbReference>
<keyword evidence="3" id="KW-0812">Transmembrane</keyword>
<comment type="similarity">
    <text evidence="1 2">Belongs to the peptidase A24 family.</text>
</comment>
<proteinExistence type="inferred from homology"/>
<keyword evidence="5" id="KW-0489">Methyltransferase</keyword>
<dbReference type="EMBL" id="JAZHRV010000001">
    <property type="protein sequence ID" value="MEH2557300.1"/>
    <property type="molecule type" value="Genomic_DNA"/>
</dbReference>
<evidence type="ECO:0000259" key="4">
    <source>
        <dbReference type="Pfam" id="PF01478"/>
    </source>
</evidence>
<comment type="caution">
    <text evidence="5">The sequence shown here is derived from an EMBL/GenBank/DDBJ whole genome shotgun (WGS) entry which is preliminary data.</text>
</comment>
<evidence type="ECO:0000256" key="1">
    <source>
        <dbReference type="ARBA" id="ARBA00005801"/>
    </source>
</evidence>
<dbReference type="InterPro" id="IPR014032">
    <property type="entry name" value="Peptidase_A24A_bac"/>
</dbReference>
<gene>
    <name evidence="5" type="ORF">V1286_004829</name>
</gene>
<accession>A0ABU8BFR4</accession>
<dbReference type="EC" id="3.4.23.43" evidence="5"/>
<dbReference type="EC" id="2.1.1.-" evidence="5"/>
<dbReference type="InterPro" id="IPR050882">
    <property type="entry name" value="Prepilin_peptidase/N-MTase"/>
</dbReference>
<feature type="transmembrane region" description="Helical" evidence="3">
    <location>
        <begin position="79"/>
        <end position="98"/>
    </location>
</feature>
<organism evidence="5 6">
    <name type="scientific">Bradyrhizobium algeriense</name>
    <dbReference type="NCBI Taxonomy" id="634784"/>
    <lineage>
        <taxon>Bacteria</taxon>
        <taxon>Pseudomonadati</taxon>
        <taxon>Pseudomonadota</taxon>
        <taxon>Alphaproteobacteria</taxon>
        <taxon>Hyphomicrobiales</taxon>
        <taxon>Nitrobacteraceae</taxon>
        <taxon>Bradyrhizobium</taxon>
    </lineage>
</organism>
<dbReference type="RefSeq" id="WP_334483310.1">
    <property type="nucleotide sequence ID" value="NZ_JAZHRV010000001.1"/>
</dbReference>
<protein>
    <submittedName>
        <fullName evidence="5">Leader peptidase (Prepilin peptidase)/N-methyltransferase</fullName>
        <ecNumber evidence="5">2.1.1.-</ecNumber>
        <ecNumber evidence="5">3.4.23.43</ecNumber>
    </submittedName>
</protein>
<evidence type="ECO:0000256" key="2">
    <source>
        <dbReference type="RuleBase" id="RU003793"/>
    </source>
</evidence>
<keyword evidence="5" id="KW-0378">Hydrolase</keyword>
<feature type="transmembrane region" description="Helical" evidence="3">
    <location>
        <begin position="184"/>
        <end position="202"/>
    </location>
</feature>
<sequence>MMRSLRKTGDRTGRFFSEALAWRSPGQPYVVVAWALIAGAVWFAIGLAGDPGWALPAIAGCYLVVLLAAVCAIDGRYGIIPDSMVLALAAGGALQAYLWGPADFWWRGFEAALVFAAASLFRAGYRWLRGYDGLGFGDVKFVAAGTLWIGAEGIPGLLLIAVVSALVSLLILRAQGHDLHGKQAISFGPHLAIGLWWVWVLGPQQI</sequence>
<dbReference type="Gene3D" id="1.20.120.1220">
    <property type="match status" value="1"/>
</dbReference>
<dbReference type="InterPro" id="IPR000045">
    <property type="entry name" value="Prepilin_IV_endopep_pep"/>
</dbReference>
<dbReference type="PANTHER" id="PTHR30487:SF0">
    <property type="entry name" value="PREPILIN LEADER PEPTIDASE_N-METHYLTRANSFERASE-RELATED"/>
    <property type="match status" value="1"/>
</dbReference>
<dbReference type="GO" id="GO:0008168">
    <property type="term" value="F:methyltransferase activity"/>
    <property type="evidence" value="ECO:0007669"/>
    <property type="project" value="UniProtKB-KW"/>
</dbReference>
<feature type="domain" description="Prepilin type IV endopeptidase peptidase" evidence="4">
    <location>
        <begin position="62"/>
        <end position="167"/>
    </location>
</feature>
<evidence type="ECO:0000256" key="3">
    <source>
        <dbReference type="SAM" id="Phobius"/>
    </source>
</evidence>
<dbReference type="GO" id="GO:0004190">
    <property type="term" value="F:aspartic-type endopeptidase activity"/>
    <property type="evidence" value="ECO:0007669"/>
    <property type="project" value="UniProtKB-EC"/>
</dbReference>
<dbReference type="Pfam" id="PF01478">
    <property type="entry name" value="Peptidase_A24"/>
    <property type="match status" value="1"/>
</dbReference>
<keyword evidence="3" id="KW-1133">Transmembrane helix</keyword>
<feature type="transmembrane region" description="Helical" evidence="3">
    <location>
        <begin position="29"/>
        <end position="47"/>
    </location>
</feature>
<feature type="transmembrane region" description="Helical" evidence="3">
    <location>
        <begin position="156"/>
        <end position="172"/>
    </location>
</feature>